<dbReference type="AlphaFoldDB" id="A0A508ATC8"/>
<evidence type="ECO:0000313" key="2">
    <source>
        <dbReference type="Proteomes" id="UP000320431"/>
    </source>
</evidence>
<dbReference type="OrthoDB" id="6023137at2"/>
<dbReference type="EMBL" id="VICD02000106">
    <property type="protein sequence ID" value="KAB8192512.1"/>
    <property type="molecule type" value="Genomic_DNA"/>
</dbReference>
<organism evidence="1 2">
    <name type="scientific">Marilutibacter maris</name>
    <dbReference type="NCBI Taxonomy" id="1605891"/>
    <lineage>
        <taxon>Bacteria</taxon>
        <taxon>Pseudomonadati</taxon>
        <taxon>Pseudomonadota</taxon>
        <taxon>Gammaproteobacteria</taxon>
        <taxon>Lysobacterales</taxon>
        <taxon>Lysobacteraceae</taxon>
        <taxon>Marilutibacter</taxon>
    </lineage>
</organism>
<comment type="caution">
    <text evidence="1">The sequence shown here is derived from an EMBL/GenBank/DDBJ whole genome shotgun (WGS) entry which is preliminary data.</text>
</comment>
<name>A0A508ATC8_9GAMM</name>
<gene>
    <name evidence="1" type="ORF">FKV24_007195</name>
</gene>
<protein>
    <submittedName>
        <fullName evidence="1">Uncharacterized protein</fullName>
    </submittedName>
</protein>
<evidence type="ECO:0000313" key="1">
    <source>
        <dbReference type="EMBL" id="KAB8192512.1"/>
    </source>
</evidence>
<sequence length="173" mass="19226">MAHEVLKWTRRVLMAGTLAAVCAAAPAQTPPDEPAADVEIEDVDGLQAILEQQRELKADLDDGGIDGLSTRENNRVRKAQAQVFAVTEGKHRLDELSIDEKVELENALEQINAYVQNTRRARDDQTVCWREKMSGTARRVTRCGSEAERRQAREGARGWLERPKTCGQDCGGL</sequence>
<accession>A0A508ATC8</accession>
<dbReference type="Proteomes" id="UP000320431">
    <property type="component" value="Unassembled WGS sequence"/>
</dbReference>
<proteinExistence type="predicted"/>
<reference evidence="1 2" key="1">
    <citation type="submission" date="2019-10" db="EMBL/GenBank/DDBJ databases">
        <title>Lysobacter alkalisoli sp. nov., isolated from saline-alkaline soil.</title>
        <authorList>
            <person name="Sun J.-Q."/>
        </authorList>
    </citation>
    <scope>NUCLEOTIDE SEQUENCE [LARGE SCALE GENOMIC DNA]</scope>
    <source>
        <strain evidence="1 2">KCTC 42381</strain>
    </source>
</reference>
<dbReference type="RefSeq" id="WP_111267768.1">
    <property type="nucleotide sequence ID" value="NZ_CP029843.1"/>
</dbReference>